<evidence type="ECO:0000256" key="1">
    <source>
        <dbReference type="SAM" id="MobiDB-lite"/>
    </source>
</evidence>
<dbReference type="Proteomes" id="UP000703269">
    <property type="component" value="Unassembled WGS sequence"/>
</dbReference>
<gene>
    <name evidence="2" type="ORF">PsYK624_131910</name>
</gene>
<evidence type="ECO:0000313" key="3">
    <source>
        <dbReference type="Proteomes" id="UP000703269"/>
    </source>
</evidence>
<protein>
    <submittedName>
        <fullName evidence="2">Uncharacterized protein</fullName>
    </submittedName>
</protein>
<feature type="compositionally biased region" description="Basic and acidic residues" evidence="1">
    <location>
        <begin position="52"/>
        <end position="74"/>
    </location>
</feature>
<proteinExistence type="predicted"/>
<keyword evidence="3" id="KW-1185">Reference proteome</keyword>
<evidence type="ECO:0000313" key="2">
    <source>
        <dbReference type="EMBL" id="GJE96981.1"/>
    </source>
</evidence>
<organism evidence="2 3">
    <name type="scientific">Phanerochaete sordida</name>
    <dbReference type="NCBI Taxonomy" id="48140"/>
    <lineage>
        <taxon>Eukaryota</taxon>
        <taxon>Fungi</taxon>
        <taxon>Dikarya</taxon>
        <taxon>Basidiomycota</taxon>
        <taxon>Agaricomycotina</taxon>
        <taxon>Agaricomycetes</taxon>
        <taxon>Polyporales</taxon>
        <taxon>Phanerochaetaceae</taxon>
        <taxon>Phanerochaete</taxon>
    </lineage>
</organism>
<dbReference type="AlphaFoldDB" id="A0A9P3GL40"/>
<comment type="caution">
    <text evidence="2">The sequence shown here is derived from an EMBL/GenBank/DDBJ whole genome shotgun (WGS) entry which is preliminary data.</text>
</comment>
<reference evidence="2 3" key="1">
    <citation type="submission" date="2021-08" db="EMBL/GenBank/DDBJ databases">
        <title>Draft Genome Sequence of Phanerochaete sordida strain YK-624.</title>
        <authorList>
            <person name="Mori T."/>
            <person name="Dohra H."/>
            <person name="Suzuki T."/>
            <person name="Kawagishi H."/>
            <person name="Hirai H."/>
        </authorList>
    </citation>
    <scope>NUCLEOTIDE SEQUENCE [LARGE SCALE GENOMIC DNA]</scope>
    <source>
        <strain evidence="2 3">YK-624</strain>
    </source>
</reference>
<name>A0A9P3GL40_9APHY</name>
<accession>A0A9P3GL40</accession>
<feature type="region of interest" description="Disordered" evidence="1">
    <location>
        <begin position="52"/>
        <end position="76"/>
    </location>
</feature>
<dbReference type="EMBL" id="BPQB01000066">
    <property type="protein sequence ID" value="GJE96981.1"/>
    <property type="molecule type" value="Genomic_DNA"/>
</dbReference>
<sequence>MRAVLTSGYAACRRQDATDMLCAAPIAQPNRAPPPYEQFPLVALPRRDVTERVPESEEQHISSKEVRADDEKGRVAQTVPVEQNRAGSSCIIA</sequence>